<protein>
    <recommendedName>
        <fullName evidence="3">Glycoside hydrolase family 5 domain-containing protein</fullName>
    </recommendedName>
</protein>
<dbReference type="KEGG" id="mez:Mtc_0399"/>
<dbReference type="SUPFAM" id="SSF51445">
    <property type="entry name" value="(Trans)glycosidases"/>
    <property type="match status" value="1"/>
</dbReference>
<dbReference type="GeneID" id="11970282"/>
<keyword evidence="2" id="KW-1185">Reference proteome</keyword>
<name>H8I428_METCZ</name>
<sequence length="384" mass="44248">MKSIKYVGAILFVLVLVIFSSFCCGKKNAIPSPTEPGINPNPTFTLQGFNIAAWGKDWWHDDVLVDEALRFAIEEGSNFVVLDWPVNFYDDGRMVPLDASTSLHPYWDDIRKVIAKAKAKGLYVMVKPHVVLSSSAENRNIWNTDVNIFKPSNFFPAYKAYLIQLAEFATQNKVDAICIGTEMNHLDWQFRDEWVDLITTIRLKFAGALTYDALFNRWHYDVKDIDEVIFWDQMDFIGVSLYVPTTTDDDASVETLKQGWFEDLGDWFEIDNVIVYLKDISNRYNKQIMVLEGGYPSITGGLYLLNADPSEEKYANYDLQSRGLDAYLSVLDENRENWLKGVSLWQITPHMIRQEALTSIYHTQEFTVYKKPAAEVVKKHYIKH</sequence>
<dbReference type="Pfam" id="PF22612">
    <property type="entry name" value="GH113"/>
    <property type="match status" value="1"/>
</dbReference>
<dbReference type="CDD" id="cd19608">
    <property type="entry name" value="GH113_mannanase-like"/>
    <property type="match status" value="1"/>
</dbReference>
<accession>H8I428</accession>
<organism evidence="1 2">
    <name type="scientific">Methanocella conradii (strain DSM 24694 / JCM 17849 / CGMCC 1.5162 / HZ254)</name>
    <dbReference type="NCBI Taxonomy" id="1041930"/>
    <lineage>
        <taxon>Archaea</taxon>
        <taxon>Methanobacteriati</taxon>
        <taxon>Methanobacteriota</taxon>
        <taxon>Stenosarchaea group</taxon>
        <taxon>Methanomicrobia</taxon>
        <taxon>Methanocellales</taxon>
        <taxon>Methanocellaceae</taxon>
        <taxon>Methanocella</taxon>
    </lineage>
</organism>
<dbReference type="HOGENOM" id="CLU_718887_0_0_2"/>
<evidence type="ECO:0000313" key="1">
    <source>
        <dbReference type="EMBL" id="AFC99167.1"/>
    </source>
</evidence>
<gene>
    <name evidence="1" type="ordered locus">Mtc_0399</name>
</gene>
<dbReference type="Gene3D" id="3.20.20.80">
    <property type="entry name" value="Glycosidases"/>
    <property type="match status" value="1"/>
</dbReference>
<dbReference type="EMBL" id="CP003243">
    <property type="protein sequence ID" value="AFC99167.1"/>
    <property type="molecule type" value="Genomic_DNA"/>
</dbReference>
<proteinExistence type="predicted"/>
<dbReference type="Proteomes" id="UP000005233">
    <property type="component" value="Chromosome"/>
</dbReference>
<dbReference type="RefSeq" id="WP_014405006.1">
    <property type="nucleotide sequence ID" value="NC_017034.1"/>
</dbReference>
<reference evidence="1 2" key="1">
    <citation type="journal article" date="2012" name="J. Bacteriol.">
        <title>Complete genome sequence of a thermophilic methanogen, Methanocella conradii HZ254, isolated from Chinese rice field soil.</title>
        <authorList>
            <person name="Lu Z."/>
            <person name="Lu Y."/>
        </authorList>
    </citation>
    <scope>NUCLEOTIDE SEQUENCE [LARGE SCALE GENOMIC DNA]</scope>
    <source>
        <strain evidence="2">DSM 24694 / JCM 17849 / CGMCC 1.5162 / HZ254</strain>
    </source>
</reference>
<evidence type="ECO:0000313" key="2">
    <source>
        <dbReference type="Proteomes" id="UP000005233"/>
    </source>
</evidence>
<evidence type="ECO:0008006" key="3">
    <source>
        <dbReference type="Google" id="ProtNLM"/>
    </source>
</evidence>
<dbReference type="InterPro" id="IPR017853">
    <property type="entry name" value="GH"/>
</dbReference>
<dbReference type="InterPro" id="IPR055151">
    <property type="entry name" value="GH113"/>
</dbReference>
<dbReference type="AlphaFoldDB" id="H8I428"/>